<dbReference type="PROSITE" id="PS50949">
    <property type="entry name" value="HTH_GNTR"/>
    <property type="match status" value="1"/>
</dbReference>
<dbReference type="SUPFAM" id="SSF46785">
    <property type="entry name" value="Winged helix' DNA-binding domain"/>
    <property type="match status" value="1"/>
</dbReference>
<evidence type="ECO:0000259" key="6">
    <source>
        <dbReference type="PROSITE" id="PS50949"/>
    </source>
</evidence>
<keyword evidence="7" id="KW-0032">Aminotransferase</keyword>
<dbReference type="InterPro" id="IPR015421">
    <property type="entry name" value="PyrdxlP-dep_Trfase_major"/>
</dbReference>
<dbReference type="Pfam" id="PF00392">
    <property type="entry name" value="GntR"/>
    <property type="match status" value="1"/>
</dbReference>
<dbReference type="CDD" id="cd07377">
    <property type="entry name" value="WHTH_GntR"/>
    <property type="match status" value="1"/>
</dbReference>
<dbReference type="Gene3D" id="1.10.10.10">
    <property type="entry name" value="Winged helix-like DNA-binding domain superfamily/Winged helix DNA-binding domain"/>
    <property type="match status" value="1"/>
</dbReference>
<organism evidence="7 8">
    <name type="scientific">Filifactor villosus</name>
    <dbReference type="NCBI Taxonomy" id="29374"/>
    <lineage>
        <taxon>Bacteria</taxon>
        <taxon>Bacillati</taxon>
        <taxon>Bacillota</taxon>
        <taxon>Clostridia</taxon>
        <taxon>Peptostreptococcales</taxon>
        <taxon>Filifactoraceae</taxon>
        <taxon>Filifactor</taxon>
    </lineage>
</organism>
<accession>A0ABV9QPH6</accession>
<dbReference type="CDD" id="cd00609">
    <property type="entry name" value="AAT_like"/>
    <property type="match status" value="1"/>
</dbReference>
<evidence type="ECO:0000256" key="4">
    <source>
        <dbReference type="ARBA" id="ARBA00023125"/>
    </source>
</evidence>
<dbReference type="SMART" id="SM00345">
    <property type="entry name" value="HTH_GNTR"/>
    <property type="match status" value="1"/>
</dbReference>
<reference evidence="8" key="1">
    <citation type="journal article" date="2019" name="Int. J. Syst. Evol. Microbiol.">
        <title>The Global Catalogue of Microorganisms (GCM) 10K type strain sequencing project: providing services to taxonomists for standard genome sequencing and annotation.</title>
        <authorList>
            <consortium name="The Broad Institute Genomics Platform"/>
            <consortium name="The Broad Institute Genome Sequencing Center for Infectious Disease"/>
            <person name="Wu L."/>
            <person name="Ma J."/>
        </authorList>
    </citation>
    <scope>NUCLEOTIDE SEQUENCE [LARGE SCALE GENOMIC DNA]</scope>
    <source>
        <strain evidence="8">CCUG 46385</strain>
    </source>
</reference>
<dbReference type="Gene3D" id="3.90.1150.10">
    <property type="entry name" value="Aspartate Aminotransferase, domain 1"/>
    <property type="match status" value="1"/>
</dbReference>
<dbReference type="SUPFAM" id="SSF53383">
    <property type="entry name" value="PLP-dependent transferases"/>
    <property type="match status" value="1"/>
</dbReference>
<evidence type="ECO:0000256" key="1">
    <source>
        <dbReference type="ARBA" id="ARBA00005384"/>
    </source>
</evidence>
<proteinExistence type="inferred from homology"/>
<protein>
    <submittedName>
        <fullName evidence="7">PLP-dependent aminotransferase family protein</fullName>
    </submittedName>
</protein>
<dbReference type="GO" id="GO:0008483">
    <property type="term" value="F:transaminase activity"/>
    <property type="evidence" value="ECO:0007669"/>
    <property type="project" value="UniProtKB-KW"/>
</dbReference>
<gene>
    <name evidence="7" type="ORF">ACFO4R_09655</name>
</gene>
<keyword evidence="2" id="KW-0663">Pyridoxal phosphate</keyword>
<dbReference type="InterPro" id="IPR000524">
    <property type="entry name" value="Tscrpt_reg_HTH_GntR"/>
</dbReference>
<comment type="caution">
    <text evidence="7">The sequence shown here is derived from an EMBL/GenBank/DDBJ whole genome shotgun (WGS) entry which is preliminary data.</text>
</comment>
<dbReference type="PANTHER" id="PTHR46577">
    <property type="entry name" value="HTH-TYPE TRANSCRIPTIONAL REGULATORY PROTEIN GABR"/>
    <property type="match status" value="1"/>
</dbReference>
<dbReference type="Pfam" id="PF00155">
    <property type="entry name" value="Aminotran_1_2"/>
    <property type="match status" value="1"/>
</dbReference>
<keyword evidence="4" id="KW-0238">DNA-binding</keyword>
<comment type="similarity">
    <text evidence="1">In the C-terminal section; belongs to the class-I pyridoxal-phosphate-dependent aminotransferase family.</text>
</comment>
<dbReference type="InterPro" id="IPR036388">
    <property type="entry name" value="WH-like_DNA-bd_sf"/>
</dbReference>
<keyword evidence="7" id="KW-0808">Transferase</keyword>
<dbReference type="RefSeq" id="WP_379788900.1">
    <property type="nucleotide sequence ID" value="NZ_JBHSHL010000045.1"/>
</dbReference>
<evidence type="ECO:0000313" key="8">
    <source>
        <dbReference type="Proteomes" id="UP001595916"/>
    </source>
</evidence>
<dbReference type="PANTHER" id="PTHR46577:SF2">
    <property type="entry name" value="TRANSCRIPTIONAL REGULATORY PROTEIN"/>
    <property type="match status" value="1"/>
</dbReference>
<dbReference type="InterPro" id="IPR004839">
    <property type="entry name" value="Aminotransferase_I/II_large"/>
</dbReference>
<dbReference type="Proteomes" id="UP001595916">
    <property type="component" value="Unassembled WGS sequence"/>
</dbReference>
<dbReference type="InterPro" id="IPR036390">
    <property type="entry name" value="WH_DNA-bd_sf"/>
</dbReference>
<dbReference type="Gene3D" id="3.40.640.10">
    <property type="entry name" value="Type I PLP-dependent aspartate aminotransferase-like (Major domain)"/>
    <property type="match status" value="1"/>
</dbReference>
<feature type="domain" description="HTH gntR-type" evidence="6">
    <location>
        <begin position="35"/>
        <end position="103"/>
    </location>
</feature>
<evidence type="ECO:0000256" key="2">
    <source>
        <dbReference type="ARBA" id="ARBA00022898"/>
    </source>
</evidence>
<sequence>MLHLCGIALGVSIRNKKDEKRERMKKYKVEFETNDTKYLEIYRHIKKIIEKGQLRPNEKLPPLRRLSEFLGVNISTCVNAYNLLEKEHLIYKVSGSGCYVLPVEEGVEEETGKVRFDIGHPSTDMFPLENFRRSVEKAMALNLRGVFDYEEGLGYEKLREYLVRYLEQSGIHSNKERIQIISGAQQGISLVAKALLNYGDIIYVEEPSYHGAMEVFSDKKLKPVSIPMMHDGIDVGILKTKLERFRPSLIYVMPTYQNPTGVNYSLKKKKLLLELAAKYDFYIIEDDFLSDIEFHGHKEHAPLRSYDEHNRVIYIKSFSKILMPGLRIGFMEMPESFVPAIRKEKNKMDIAGPSIIQHSLYKYFQDFDWNLHLSMVQGAYLRKFELMSRSLEKGFTGLLEFLRPAGGTNAFFYLPKGHSAKDFRLYLRRQHNIEVLEGGLFGDSLRCQRGFRISCASLDEEAIPSSFELLRKATGEYLQQG</sequence>
<evidence type="ECO:0000256" key="5">
    <source>
        <dbReference type="ARBA" id="ARBA00023163"/>
    </source>
</evidence>
<keyword evidence="5" id="KW-0804">Transcription</keyword>
<dbReference type="InterPro" id="IPR051446">
    <property type="entry name" value="HTH_trans_reg/aminotransferase"/>
</dbReference>
<dbReference type="InterPro" id="IPR015424">
    <property type="entry name" value="PyrdxlP-dep_Trfase"/>
</dbReference>
<keyword evidence="8" id="KW-1185">Reference proteome</keyword>
<evidence type="ECO:0000256" key="3">
    <source>
        <dbReference type="ARBA" id="ARBA00023015"/>
    </source>
</evidence>
<dbReference type="InterPro" id="IPR015422">
    <property type="entry name" value="PyrdxlP-dep_Trfase_small"/>
</dbReference>
<keyword evidence="3" id="KW-0805">Transcription regulation</keyword>
<name>A0ABV9QPH6_9FIRM</name>
<dbReference type="EMBL" id="JBHSHL010000045">
    <property type="protein sequence ID" value="MFC4805346.1"/>
    <property type="molecule type" value="Genomic_DNA"/>
</dbReference>
<evidence type="ECO:0000313" key="7">
    <source>
        <dbReference type="EMBL" id="MFC4805346.1"/>
    </source>
</evidence>